<dbReference type="GO" id="GO:0006631">
    <property type="term" value="P:fatty acid metabolic process"/>
    <property type="evidence" value="ECO:0007669"/>
    <property type="project" value="TreeGrafter"/>
</dbReference>
<dbReference type="EMBL" id="AEIG01000028">
    <property type="protein sequence ID" value="EGG29873.1"/>
    <property type="molecule type" value="Genomic_DNA"/>
</dbReference>
<dbReference type="RefSeq" id="WP_009575515.1">
    <property type="nucleotide sequence ID" value="NZ_AEIG01000028.1"/>
</dbReference>
<keyword evidence="2 3" id="KW-0436">Ligase</keyword>
<reference evidence="3 4" key="1">
    <citation type="journal article" date="2011" name="J. Bacteriol.">
        <title>Genome sequence of strain IMCC3088, a proteorhodopsin-containing marine bacterium belonging to the OM60/NOR5 clade.</title>
        <authorList>
            <person name="Jang Y."/>
            <person name="Oh H.M."/>
            <person name="Kang I."/>
            <person name="Lee K."/>
            <person name="Yang S.J."/>
            <person name="Cho J.C."/>
        </authorList>
    </citation>
    <scope>NUCLEOTIDE SEQUENCE [LARGE SCALE GENOMIC DNA]</scope>
    <source>
        <strain evidence="3 4">IMCC3088</strain>
    </source>
</reference>
<name>F3L1C5_9GAMM</name>
<dbReference type="Gene3D" id="3.30.300.30">
    <property type="match status" value="1"/>
</dbReference>
<dbReference type="SUPFAM" id="SSF56801">
    <property type="entry name" value="Acetyl-CoA synthetase-like"/>
    <property type="match status" value="1"/>
</dbReference>
<keyword evidence="4" id="KW-1185">Reference proteome</keyword>
<dbReference type="GO" id="GO:0031956">
    <property type="term" value="F:medium-chain fatty acid-CoA ligase activity"/>
    <property type="evidence" value="ECO:0007669"/>
    <property type="project" value="TreeGrafter"/>
</dbReference>
<dbReference type="PANTHER" id="PTHR43201">
    <property type="entry name" value="ACYL-COA SYNTHETASE"/>
    <property type="match status" value="1"/>
</dbReference>
<evidence type="ECO:0000313" key="4">
    <source>
        <dbReference type="Proteomes" id="UP000005615"/>
    </source>
</evidence>
<organism evidence="3 4">
    <name type="scientific">Aequoribacter fuscus</name>
    <dbReference type="NCBI Taxonomy" id="2518989"/>
    <lineage>
        <taxon>Bacteria</taxon>
        <taxon>Pseudomonadati</taxon>
        <taxon>Pseudomonadota</taxon>
        <taxon>Gammaproteobacteria</taxon>
        <taxon>Cellvibrionales</taxon>
        <taxon>Halieaceae</taxon>
        <taxon>Aequoribacter</taxon>
    </lineage>
</organism>
<gene>
    <name evidence="3" type="ORF">IMCC3088_1219</name>
</gene>
<dbReference type="InterPro" id="IPR042099">
    <property type="entry name" value="ANL_N_sf"/>
</dbReference>
<dbReference type="Proteomes" id="UP000005615">
    <property type="component" value="Unassembled WGS sequence"/>
</dbReference>
<dbReference type="OrthoDB" id="9803968at2"/>
<accession>F3L1C5</accession>
<evidence type="ECO:0000313" key="3">
    <source>
        <dbReference type="EMBL" id="EGG29873.1"/>
    </source>
</evidence>
<dbReference type="PROSITE" id="PS00455">
    <property type="entry name" value="AMP_BINDING"/>
    <property type="match status" value="1"/>
</dbReference>
<dbReference type="PANTHER" id="PTHR43201:SF5">
    <property type="entry name" value="MEDIUM-CHAIN ACYL-COA LIGASE ACSF2, MITOCHONDRIAL"/>
    <property type="match status" value="1"/>
</dbReference>
<dbReference type="InterPro" id="IPR020845">
    <property type="entry name" value="AMP-binding_CS"/>
</dbReference>
<proteinExistence type="inferred from homology"/>
<comment type="caution">
    <text evidence="3">The sequence shown here is derived from an EMBL/GenBank/DDBJ whole genome shotgun (WGS) entry which is preliminary data.</text>
</comment>
<evidence type="ECO:0000256" key="1">
    <source>
        <dbReference type="ARBA" id="ARBA00006432"/>
    </source>
</evidence>
<sequence length="566" mass="61579">MISMQDVHNKRDEITAPGAFFELDTFSVGDAQYTGFKHAPADMMGVMGAGRQHLDKPFMVFEDLRYDYARFYQEVDALAAYLQGELGVKPGDRVVIAMQNCPHWSVSFYAILSVGAIAVPLNSWSKAEELDYLVGNADPVCAIVDARRCALLKTLDHRTNLILLVTAQLDACELPANATALETALELGCAESATPVTVDPNDVAMIMYTSGSTGKPKGVVTTHRAVAQAVMNMLYLGYLVMSLEGEREYRGGATGETAMLTVPLFHGTGLISGLLLPAFIGSKVVMMRKWNTETAIELIDREKVTTMSSVPAILRDVITSPLRHQYSIESLLRIVAGGAATPVDLPDLITSELPHASRSAGFGMTETVAVGSQMAGVVYDLKVGSAGLPSPIMEFRIADINDQPLAAGANGEIQLRGITCLKEYWNNPEATDRVFTADGWMRTGDLGHLDEDGFVFITGRSKEIVIRGGENISPNEIENAAYENPKVKECVVFGVPDQRMGEELAMVLYAHEGSALDEATLREHLASRVAGFKVPKYITLTDGPLPRNNSEKLDKLACRRMYYPEA</sequence>
<dbReference type="Pfam" id="PF00501">
    <property type="entry name" value="AMP-binding"/>
    <property type="match status" value="1"/>
</dbReference>
<dbReference type="InterPro" id="IPR025110">
    <property type="entry name" value="AMP-bd_C"/>
</dbReference>
<protein>
    <submittedName>
        <fullName evidence="3">Long-chain-fatty-acid--CoA ligase</fullName>
    </submittedName>
</protein>
<dbReference type="InterPro" id="IPR045851">
    <property type="entry name" value="AMP-bd_C_sf"/>
</dbReference>
<dbReference type="AlphaFoldDB" id="F3L1C5"/>
<dbReference type="Pfam" id="PF13193">
    <property type="entry name" value="AMP-binding_C"/>
    <property type="match status" value="1"/>
</dbReference>
<dbReference type="eggNOG" id="COG0318">
    <property type="taxonomic scope" value="Bacteria"/>
</dbReference>
<dbReference type="STRING" id="2518989.IMCC3088_1219"/>
<dbReference type="Gene3D" id="3.40.50.12780">
    <property type="entry name" value="N-terminal domain of ligase-like"/>
    <property type="match status" value="1"/>
</dbReference>
<evidence type="ECO:0000256" key="2">
    <source>
        <dbReference type="ARBA" id="ARBA00022598"/>
    </source>
</evidence>
<dbReference type="InterPro" id="IPR000873">
    <property type="entry name" value="AMP-dep_synth/lig_dom"/>
</dbReference>
<comment type="similarity">
    <text evidence="1">Belongs to the ATP-dependent AMP-binding enzyme family.</text>
</comment>